<feature type="compositionally biased region" description="Low complexity" evidence="1">
    <location>
        <begin position="8"/>
        <end position="25"/>
    </location>
</feature>
<dbReference type="RefSeq" id="WP_042033439.1">
    <property type="nucleotide sequence ID" value="NZ_CAWMFX010000057.1"/>
</dbReference>
<accession>A0A7T4DPB0</accession>
<proteinExistence type="predicted"/>
<dbReference type="Pfam" id="PF03646">
    <property type="entry name" value="FlaG"/>
    <property type="match status" value="1"/>
</dbReference>
<dbReference type="Gene3D" id="3.30.160.170">
    <property type="entry name" value="FlaG-like"/>
    <property type="match status" value="1"/>
</dbReference>
<dbReference type="PANTHER" id="PTHR37166">
    <property type="entry name" value="PROTEIN FLAG"/>
    <property type="match status" value="1"/>
</dbReference>
<dbReference type="Proteomes" id="UP000595481">
    <property type="component" value="Chromosome"/>
</dbReference>
<keyword evidence="3" id="KW-1185">Reference proteome</keyword>
<dbReference type="SUPFAM" id="SSF160214">
    <property type="entry name" value="FlaG-like"/>
    <property type="match status" value="1"/>
</dbReference>
<reference evidence="2 3" key="1">
    <citation type="submission" date="2020-12" db="EMBL/GenBank/DDBJ databases">
        <title>FDA dAtabase for Regulatory Grade micrObial Sequences (FDA-ARGOS): Supporting development and validation of Infectious Disease Dx tests.</title>
        <authorList>
            <person name="Sproer C."/>
            <person name="Gronow S."/>
            <person name="Severitt S."/>
            <person name="Schroder I."/>
            <person name="Tallon L."/>
            <person name="Sadzewicz L."/>
            <person name="Zhao X."/>
            <person name="Boylan J."/>
            <person name="Ott S."/>
            <person name="Bowen H."/>
            <person name="Vavikolanu K."/>
            <person name="Mehta A."/>
            <person name="Aluvathingal J."/>
            <person name="Nadendla S."/>
            <person name="Lowell S."/>
            <person name="Myers T."/>
            <person name="Yan Y."/>
            <person name="Sichtig H."/>
        </authorList>
    </citation>
    <scope>NUCLEOTIDE SEQUENCE [LARGE SCALE GENOMIC DNA]</scope>
    <source>
        <strain evidence="2 3">FDAARGOS_986</strain>
    </source>
</reference>
<protein>
    <submittedName>
        <fullName evidence="2">Flagellar protein FlaG</fullName>
    </submittedName>
</protein>
<gene>
    <name evidence="2" type="ORF">I6H43_02605</name>
</gene>
<keyword evidence="2" id="KW-0282">Flagellum</keyword>
<evidence type="ECO:0000256" key="1">
    <source>
        <dbReference type="SAM" id="MobiDB-lite"/>
    </source>
</evidence>
<dbReference type="EMBL" id="CP066092">
    <property type="protein sequence ID" value="QQB20452.1"/>
    <property type="molecule type" value="Genomic_DNA"/>
</dbReference>
<name>A0A7T4DPB0_AERJA</name>
<dbReference type="GeneID" id="69550139"/>
<dbReference type="InterPro" id="IPR005186">
    <property type="entry name" value="FlaG"/>
</dbReference>
<evidence type="ECO:0000313" key="3">
    <source>
        <dbReference type="Proteomes" id="UP000595481"/>
    </source>
</evidence>
<keyword evidence="2" id="KW-0969">Cilium</keyword>
<organism evidence="2 3">
    <name type="scientific">Aeromonas jandaei</name>
    <dbReference type="NCBI Taxonomy" id="650"/>
    <lineage>
        <taxon>Bacteria</taxon>
        <taxon>Pseudomonadati</taxon>
        <taxon>Pseudomonadota</taxon>
        <taxon>Gammaproteobacteria</taxon>
        <taxon>Aeromonadales</taxon>
        <taxon>Aeromonadaceae</taxon>
        <taxon>Aeromonas</taxon>
    </lineage>
</organism>
<dbReference type="InterPro" id="IPR035924">
    <property type="entry name" value="FlaG-like_sf"/>
</dbReference>
<sequence>MANEIGIPSSVTPSSLQPSSKSGQPAAQVLLGTTEEQRVTAQQDVKRQQDSQAGEKNTKQNMSSADIENEVQNLQEFSKLQGWTVNFSVEKDLDQVVIKVVDAETKSMIRQIPSEELLAISKRIKDLRDGNAAGGSSRVGLLLDNEI</sequence>
<feature type="compositionally biased region" description="Polar residues" evidence="1">
    <location>
        <begin position="50"/>
        <end position="67"/>
    </location>
</feature>
<evidence type="ECO:0000313" key="2">
    <source>
        <dbReference type="EMBL" id="QQB20452.1"/>
    </source>
</evidence>
<dbReference type="PANTHER" id="PTHR37166:SF1">
    <property type="entry name" value="PROTEIN FLAG"/>
    <property type="match status" value="1"/>
</dbReference>
<keyword evidence="2" id="KW-0966">Cell projection</keyword>
<feature type="region of interest" description="Disordered" evidence="1">
    <location>
        <begin position="1"/>
        <end position="67"/>
    </location>
</feature>